<dbReference type="PRINTS" id="PR00412">
    <property type="entry name" value="EPOXHYDRLASE"/>
</dbReference>
<evidence type="ECO:0000313" key="4">
    <source>
        <dbReference type="Proteomes" id="UP000516957"/>
    </source>
</evidence>
<dbReference type="Proteomes" id="UP000516957">
    <property type="component" value="Unassembled WGS sequence"/>
</dbReference>
<comment type="caution">
    <text evidence="3">The sequence shown here is derived from an EMBL/GenBank/DDBJ whole genome shotgun (WGS) entry which is preliminary data.</text>
</comment>
<dbReference type="InterPro" id="IPR000639">
    <property type="entry name" value="Epox_hydrolase-like"/>
</dbReference>
<evidence type="ECO:0000256" key="1">
    <source>
        <dbReference type="ARBA" id="ARBA00022801"/>
    </source>
</evidence>
<keyword evidence="4" id="KW-1185">Reference proteome</keyword>
<proteinExistence type="predicted"/>
<keyword evidence="1" id="KW-0378">Hydrolase</keyword>
<evidence type="ECO:0000313" key="3">
    <source>
        <dbReference type="EMBL" id="NYD57701.1"/>
    </source>
</evidence>
<dbReference type="PANTHER" id="PTHR43329">
    <property type="entry name" value="EPOXIDE HYDROLASE"/>
    <property type="match status" value="1"/>
</dbReference>
<sequence length="282" mass="31064">MSAHLRERITSYTHDGLVFDVVDDGPLDGDVVVLLHGFPERATSWQQVAARLHAHGFRTLAPDQRGYSPGARPPRRRDHRLALLTADVAALVERVGGPVHLVGHDWGAIVAWSLAQTRPELLRTLTAFSVPHPGAFARSMRGLRQPLRSWYVGVFQVRGLAERVLARPGLAERVLRRGGMTAEDVEAFRTGIVEHGALRGGLMWYRALGLLDRDQVPRHVTVPTTMVWSDGDSFLDRSGVEATERYVDASYELVVLSGVTHWIPTQAPDAAAEAVLERISGT</sequence>
<feature type="domain" description="AB hydrolase-1" evidence="2">
    <location>
        <begin position="32"/>
        <end position="274"/>
    </location>
</feature>
<name>A0A7Y9F1P2_9ACTN</name>
<dbReference type="AlphaFoldDB" id="A0A7Y9F1P2"/>
<dbReference type="EMBL" id="JACCBE010000001">
    <property type="protein sequence ID" value="NYD57701.1"/>
    <property type="molecule type" value="Genomic_DNA"/>
</dbReference>
<dbReference type="SUPFAM" id="SSF53474">
    <property type="entry name" value="alpha/beta-Hydrolases"/>
    <property type="match status" value="1"/>
</dbReference>
<dbReference type="GO" id="GO:0016787">
    <property type="term" value="F:hydrolase activity"/>
    <property type="evidence" value="ECO:0007669"/>
    <property type="project" value="UniProtKB-KW"/>
</dbReference>
<dbReference type="Gene3D" id="3.40.50.1820">
    <property type="entry name" value="alpha/beta hydrolase"/>
    <property type="match status" value="1"/>
</dbReference>
<accession>A0A7Y9F1P2</accession>
<gene>
    <name evidence="3" type="ORF">BKA08_001939</name>
</gene>
<protein>
    <submittedName>
        <fullName evidence="3">Pimeloyl-ACP methyl ester carboxylesterase</fullName>
    </submittedName>
</protein>
<dbReference type="Pfam" id="PF12697">
    <property type="entry name" value="Abhydrolase_6"/>
    <property type="match status" value="1"/>
</dbReference>
<evidence type="ECO:0000259" key="2">
    <source>
        <dbReference type="Pfam" id="PF12697"/>
    </source>
</evidence>
<dbReference type="InterPro" id="IPR000073">
    <property type="entry name" value="AB_hydrolase_1"/>
</dbReference>
<dbReference type="RefSeq" id="WP_219633559.1">
    <property type="nucleotide sequence ID" value="NZ_CP059163.1"/>
</dbReference>
<dbReference type="InterPro" id="IPR029058">
    <property type="entry name" value="AB_hydrolase_fold"/>
</dbReference>
<organism evidence="3 4">
    <name type="scientific">Nocardioides marinisabuli</name>
    <dbReference type="NCBI Taxonomy" id="419476"/>
    <lineage>
        <taxon>Bacteria</taxon>
        <taxon>Bacillati</taxon>
        <taxon>Actinomycetota</taxon>
        <taxon>Actinomycetes</taxon>
        <taxon>Propionibacteriales</taxon>
        <taxon>Nocardioidaceae</taxon>
        <taxon>Nocardioides</taxon>
    </lineage>
</organism>
<reference evidence="3 4" key="1">
    <citation type="submission" date="2020-07" db="EMBL/GenBank/DDBJ databases">
        <title>Sequencing the genomes of 1000 actinobacteria strains.</title>
        <authorList>
            <person name="Klenk H.-P."/>
        </authorList>
    </citation>
    <scope>NUCLEOTIDE SEQUENCE [LARGE SCALE GENOMIC DNA]</scope>
    <source>
        <strain evidence="3 4">DSM 18965</strain>
    </source>
</reference>